<name>A0AAD2E6M9_9LAMI</name>
<evidence type="ECO:0000313" key="2">
    <source>
        <dbReference type="EMBL" id="CAI9779244.1"/>
    </source>
</evidence>
<reference evidence="2" key="1">
    <citation type="submission" date="2023-05" db="EMBL/GenBank/DDBJ databases">
        <authorList>
            <person name="Huff M."/>
        </authorList>
    </citation>
    <scope>NUCLEOTIDE SEQUENCE</scope>
</reference>
<dbReference type="Proteomes" id="UP000834106">
    <property type="component" value="Chromosome 16"/>
</dbReference>
<feature type="compositionally biased region" description="Pro residues" evidence="1">
    <location>
        <begin position="72"/>
        <end position="83"/>
    </location>
</feature>
<gene>
    <name evidence="2" type="ORF">FPE_LOCUS26674</name>
</gene>
<keyword evidence="3" id="KW-1185">Reference proteome</keyword>
<accession>A0AAD2E6M9</accession>
<proteinExistence type="predicted"/>
<protein>
    <submittedName>
        <fullName evidence="2">Uncharacterized protein</fullName>
    </submittedName>
</protein>
<evidence type="ECO:0000256" key="1">
    <source>
        <dbReference type="SAM" id="MobiDB-lite"/>
    </source>
</evidence>
<dbReference type="AlphaFoldDB" id="A0AAD2E6M9"/>
<dbReference type="EMBL" id="OU503051">
    <property type="protein sequence ID" value="CAI9779244.1"/>
    <property type="molecule type" value="Genomic_DNA"/>
</dbReference>
<evidence type="ECO:0000313" key="3">
    <source>
        <dbReference type="Proteomes" id="UP000834106"/>
    </source>
</evidence>
<sequence length="122" mass="12992">MNFAGNYPRPWNLGPAAEPFEPPLVGQGDCGRSMGVLPPNLSPPSANKEKEHGQGGNFVDGKIMMAPQSVSLPPPSPQPPTPPTHLSQLHRGRLYSGDASHEGSPGFGWQHEKRDSFGSGQD</sequence>
<feature type="region of interest" description="Disordered" evidence="1">
    <location>
        <begin position="1"/>
        <end position="122"/>
    </location>
</feature>
<organism evidence="2 3">
    <name type="scientific">Fraxinus pennsylvanica</name>
    <dbReference type="NCBI Taxonomy" id="56036"/>
    <lineage>
        <taxon>Eukaryota</taxon>
        <taxon>Viridiplantae</taxon>
        <taxon>Streptophyta</taxon>
        <taxon>Embryophyta</taxon>
        <taxon>Tracheophyta</taxon>
        <taxon>Spermatophyta</taxon>
        <taxon>Magnoliopsida</taxon>
        <taxon>eudicotyledons</taxon>
        <taxon>Gunneridae</taxon>
        <taxon>Pentapetalae</taxon>
        <taxon>asterids</taxon>
        <taxon>lamiids</taxon>
        <taxon>Lamiales</taxon>
        <taxon>Oleaceae</taxon>
        <taxon>Oleeae</taxon>
        <taxon>Fraxinus</taxon>
    </lineage>
</organism>